<protein>
    <submittedName>
        <fullName evidence="2">Uncharacterized protein</fullName>
    </submittedName>
</protein>
<reference evidence="2" key="1">
    <citation type="journal article" date="2020" name="Stud. Mycol.">
        <title>101 Dothideomycetes genomes: a test case for predicting lifestyles and emergence of pathogens.</title>
        <authorList>
            <person name="Haridas S."/>
            <person name="Albert R."/>
            <person name="Binder M."/>
            <person name="Bloem J."/>
            <person name="Labutti K."/>
            <person name="Salamov A."/>
            <person name="Andreopoulos B."/>
            <person name="Baker S."/>
            <person name="Barry K."/>
            <person name="Bills G."/>
            <person name="Bluhm B."/>
            <person name="Cannon C."/>
            <person name="Castanera R."/>
            <person name="Culley D."/>
            <person name="Daum C."/>
            <person name="Ezra D."/>
            <person name="Gonzalez J."/>
            <person name="Henrissat B."/>
            <person name="Kuo A."/>
            <person name="Liang C."/>
            <person name="Lipzen A."/>
            <person name="Lutzoni F."/>
            <person name="Magnuson J."/>
            <person name="Mondo S."/>
            <person name="Nolan M."/>
            <person name="Ohm R."/>
            <person name="Pangilinan J."/>
            <person name="Park H.-J."/>
            <person name="Ramirez L."/>
            <person name="Alfaro M."/>
            <person name="Sun H."/>
            <person name="Tritt A."/>
            <person name="Yoshinaga Y."/>
            <person name="Zwiers L.-H."/>
            <person name="Turgeon B."/>
            <person name="Goodwin S."/>
            <person name="Spatafora J."/>
            <person name="Crous P."/>
            <person name="Grigoriev I."/>
        </authorList>
    </citation>
    <scope>NUCLEOTIDE SEQUENCE</scope>
    <source>
        <strain evidence="2">CBS 161.51</strain>
    </source>
</reference>
<dbReference type="EMBL" id="ML976120">
    <property type="protein sequence ID" value="KAF1937943.1"/>
    <property type="molecule type" value="Genomic_DNA"/>
</dbReference>
<gene>
    <name evidence="2" type="ORF">EJ02DRAFT_39256</name>
</gene>
<dbReference type="AlphaFoldDB" id="A0A6A5SD66"/>
<evidence type="ECO:0000256" key="1">
    <source>
        <dbReference type="SAM" id="MobiDB-lite"/>
    </source>
</evidence>
<evidence type="ECO:0000313" key="2">
    <source>
        <dbReference type="EMBL" id="KAF1937943.1"/>
    </source>
</evidence>
<organism evidence="2 3">
    <name type="scientific">Clathrospora elynae</name>
    <dbReference type="NCBI Taxonomy" id="706981"/>
    <lineage>
        <taxon>Eukaryota</taxon>
        <taxon>Fungi</taxon>
        <taxon>Dikarya</taxon>
        <taxon>Ascomycota</taxon>
        <taxon>Pezizomycotina</taxon>
        <taxon>Dothideomycetes</taxon>
        <taxon>Pleosporomycetidae</taxon>
        <taxon>Pleosporales</taxon>
        <taxon>Diademaceae</taxon>
        <taxon>Clathrospora</taxon>
    </lineage>
</organism>
<feature type="region of interest" description="Disordered" evidence="1">
    <location>
        <begin position="12"/>
        <end position="36"/>
    </location>
</feature>
<name>A0A6A5SD66_9PLEO</name>
<dbReference type="Proteomes" id="UP000800038">
    <property type="component" value="Unassembled WGS sequence"/>
</dbReference>
<evidence type="ECO:0000313" key="3">
    <source>
        <dbReference type="Proteomes" id="UP000800038"/>
    </source>
</evidence>
<sequence>MAICYRLMSGTMAGGSDEEGQRGRGGQGKEEKMSREADAVYDGRLRVQQQAADLQAHSGFDTKSFPRRKNSKRLGTINRLHGLESLGAHRIRRCPVNLSPTNGWPVAPSATAWASLSRLVVVTQHYRKGITGASTSASRMHASSTAQWRVWYY</sequence>
<keyword evidence="3" id="KW-1185">Reference proteome</keyword>
<proteinExistence type="predicted"/>
<feature type="compositionally biased region" description="Basic and acidic residues" evidence="1">
    <location>
        <begin position="19"/>
        <end position="36"/>
    </location>
</feature>
<accession>A0A6A5SD66</accession>